<dbReference type="GO" id="GO:0071949">
    <property type="term" value="F:FAD binding"/>
    <property type="evidence" value="ECO:0007669"/>
    <property type="project" value="InterPro"/>
</dbReference>
<dbReference type="InterPro" id="IPR016169">
    <property type="entry name" value="FAD-bd_PCMH_sub2"/>
</dbReference>
<organism evidence="3 4">
    <name type="scientific">Legionella waltersii</name>
    <dbReference type="NCBI Taxonomy" id="66969"/>
    <lineage>
        <taxon>Bacteria</taxon>
        <taxon>Pseudomonadati</taxon>
        <taxon>Pseudomonadota</taxon>
        <taxon>Gammaproteobacteria</taxon>
        <taxon>Legionellales</taxon>
        <taxon>Legionellaceae</taxon>
        <taxon>Legionella</taxon>
    </lineage>
</organism>
<accession>A0A0W1AAI8</accession>
<dbReference type="OrthoDB" id="143770at2"/>
<dbReference type="Proteomes" id="UP000054729">
    <property type="component" value="Unassembled WGS sequence"/>
</dbReference>
<dbReference type="InterPro" id="IPR016167">
    <property type="entry name" value="FAD-bd_PCMH_sub1"/>
</dbReference>
<dbReference type="EMBL" id="LNZB01000041">
    <property type="protein sequence ID" value="KTD78373.1"/>
    <property type="molecule type" value="Genomic_DNA"/>
</dbReference>
<dbReference type="PATRIC" id="fig|66969.6.peg.1969"/>
<dbReference type="SUPFAM" id="SSF56176">
    <property type="entry name" value="FAD-binding/transporter-associated domain-like"/>
    <property type="match status" value="1"/>
</dbReference>
<evidence type="ECO:0000259" key="2">
    <source>
        <dbReference type="PROSITE" id="PS51387"/>
    </source>
</evidence>
<keyword evidence="1" id="KW-0285">Flavoprotein</keyword>
<keyword evidence="1" id="KW-0274">FAD</keyword>
<dbReference type="InterPro" id="IPR036318">
    <property type="entry name" value="FAD-bd_PCMH-like_sf"/>
</dbReference>
<comment type="caution">
    <text evidence="3">The sequence shown here is derived from an EMBL/GenBank/DDBJ whole genome shotgun (WGS) entry which is preliminary data.</text>
</comment>
<evidence type="ECO:0000313" key="3">
    <source>
        <dbReference type="EMBL" id="KTD78373.1"/>
    </source>
</evidence>
<evidence type="ECO:0000313" key="4">
    <source>
        <dbReference type="Proteomes" id="UP000054729"/>
    </source>
</evidence>
<dbReference type="InterPro" id="IPR016166">
    <property type="entry name" value="FAD-bd_PCMH"/>
</dbReference>
<evidence type="ECO:0000256" key="1">
    <source>
        <dbReference type="ARBA" id="ARBA00022827"/>
    </source>
</evidence>
<dbReference type="AlphaFoldDB" id="A0A0W1AAI8"/>
<keyword evidence="4" id="KW-1185">Reference proteome</keyword>
<dbReference type="Pfam" id="PF01565">
    <property type="entry name" value="FAD_binding_4"/>
    <property type="match status" value="1"/>
</dbReference>
<proteinExistence type="predicted"/>
<protein>
    <submittedName>
        <fullName evidence="3">L-gululonolactone oxidase</fullName>
    </submittedName>
</protein>
<dbReference type="InterPro" id="IPR006094">
    <property type="entry name" value="Oxid_FAD_bind_N"/>
</dbReference>
<dbReference type="Gene3D" id="3.40.462.10">
    <property type="entry name" value="FAD-linked oxidases, C-terminal domain"/>
    <property type="match status" value="1"/>
</dbReference>
<dbReference type="PROSITE" id="PS51387">
    <property type="entry name" value="FAD_PCMH"/>
    <property type="match status" value="1"/>
</dbReference>
<dbReference type="PANTHER" id="PTHR43762:SF1">
    <property type="entry name" value="D-ARABINONO-1,4-LACTONE OXIDASE"/>
    <property type="match status" value="1"/>
</dbReference>
<sequence>MRSKKSILGNFTRAMYSESFCIRPNTEKELLDYLKSERPKAILARGAGLSYSDSCFNTDHLVIDTQFLNHFIHFDEHTGVVVCQGGMPLLDLFLLHQDFIPPVVPGTIHATVAGCIAHDVHGKNNHREASFGRHVLWLEIIVANKLIRCSPYEHSDLFYATVGGLGLTGIITQVALQMKHASRSVSIENKTFESIQELTQNMSSYGLNHDYQVAWLDLLNPVPRSIHCMANHSSEVVKEDSKHYRAIRFPFRMIYKWNMLLFNKLYFVSKKQNEQQGFIHFNNPLDSVDGWNRLYGPKGLIQFQALFDQNRATEIIEQLIHIIREHKAIPTLAVLKLFIQSGNGLLSFCQPGFTIAIDFVHNQQAKQAIMHMNQFITDINGRVYLAKDLLLNPDQFRSMYNTHEQFEQTLKHYRCNMHSDLAERVGINHDR</sequence>
<dbReference type="PANTHER" id="PTHR43762">
    <property type="entry name" value="L-GULONOLACTONE OXIDASE"/>
    <property type="match status" value="1"/>
</dbReference>
<dbReference type="GO" id="GO:0016899">
    <property type="term" value="F:oxidoreductase activity, acting on the CH-OH group of donors, oxygen as acceptor"/>
    <property type="evidence" value="ECO:0007669"/>
    <property type="project" value="InterPro"/>
</dbReference>
<dbReference type="STRING" id="66969.Lwal_1808"/>
<dbReference type="InterPro" id="IPR016170">
    <property type="entry name" value="Cytok_DH_C_sf"/>
</dbReference>
<dbReference type="Gene3D" id="3.30.465.10">
    <property type="match status" value="1"/>
</dbReference>
<feature type="domain" description="FAD-binding PCMH-type" evidence="2">
    <location>
        <begin position="8"/>
        <end position="181"/>
    </location>
</feature>
<reference evidence="3 4" key="1">
    <citation type="submission" date="2015-11" db="EMBL/GenBank/DDBJ databases">
        <title>Genomic analysis of 38 Legionella species identifies large and diverse effector repertoires.</title>
        <authorList>
            <person name="Burstein D."/>
            <person name="Amaro F."/>
            <person name="Zusman T."/>
            <person name="Lifshitz Z."/>
            <person name="Cohen O."/>
            <person name="Gilbert J.A."/>
            <person name="Pupko T."/>
            <person name="Shuman H.A."/>
            <person name="Segal G."/>
        </authorList>
    </citation>
    <scope>NUCLEOTIDE SEQUENCE [LARGE SCALE GENOMIC DNA]</scope>
    <source>
        <strain evidence="3 4">ATCC 51914</strain>
    </source>
</reference>
<dbReference type="InterPro" id="IPR010031">
    <property type="entry name" value="FAD_lactone_oxidase-like"/>
</dbReference>
<dbReference type="RefSeq" id="WP_058480465.1">
    <property type="nucleotide sequence ID" value="NZ_CAAAIQ010000004.1"/>
</dbReference>
<gene>
    <name evidence="3" type="ORF">Lwal_1808</name>
</gene>
<dbReference type="Gene3D" id="3.30.43.10">
    <property type="entry name" value="Uridine Diphospho-n-acetylenolpyruvylglucosamine Reductase, domain 2"/>
    <property type="match status" value="1"/>
</dbReference>
<name>A0A0W1AAI8_9GAMM</name>